<evidence type="ECO:0000313" key="9">
    <source>
        <dbReference type="EMBL" id="GKU91825.1"/>
    </source>
</evidence>
<evidence type="ECO:0000256" key="4">
    <source>
        <dbReference type="ARBA" id="ARBA00023241"/>
    </source>
</evidence>
<evidence type="ECO:0000259" key="8">
    <source>
        <dbReference type="Pfam" id="PF02431"/>
    </source>
</evidence>
<name>A0AAV5I3D0_9ROSI</name>
<organism evidence="9 10">
    <name type="scientific">Rubroshorea leprosula</name>
    <dbReference type="NCBI Taxonomy" id="152421"/>
    <lineage>
        <taxon>Eukaryota</taxon>
        <taxon>Viridiplantae</taxon>
        <taxon>Streptophyta</taxon>
        <taxon>Embryophyta</taxon>
        <taxon>Tracheophyta</taxon>
        <taxon>Spermatophyta</taxon>
        <taxon>Magnoliopsida</taxon>
        <taxon>eudicotyledons</taxon>
        <taxon>Gunneridae</taxon>
        <taxon>Pentapetalae</taxon>
        <taxon>rosids</taxon>
        <taxon>malvids</taxon>
        <taxon>Malvales</taxon>
        <taxon>Dipterocarpaceae</taxon>
        <taxon>Rubroshorea</taxon>
    </lineage>
</organism>
<evidence type="ECO:0000256" key="1">
    <source>
        <dbReference type="ARBA" id="ARBA00004966"/>
    </source>
</evidence>
<comment type="pathway">
    <text evidence="1">Secondary metabolite biosynthesis; flavonoid biosynthesis.</text>
</comment>
<comment type="caution">
    <text evidence="9">The sequence shown here is derived from an EMBL/GenBank/DDBJ whole genome shotgun (WGS) entry which is preliminary data.</text>
</comment>
<dbReference type="Proteomes" id="UP001054252">
    <property type="component" value="Unassembled WGS sequence"/>
</dbReference>
<protein>
    <recommendedName>
        <fullName evidence="7">Chalcone-flavonone isomerase family protein</fullName>
    </recommendedName>
</protein>
<evidence type="ECO:0000313" key="10">
    <source>
        <dbReference type="Proteomes" id="UP001054252"/>
    </source>
</evidence>
<evidence type="ECO:0000256" key="2">
    <source>
        <dbReference type="ARBA" id="ARBA00007166"/>
    </source>
</evidence>
<comment type="catalytic activity">
    <reaction evidence="6">
        <text>a chalcone = a flavanone.</text>
        <dbReference type="EC" id="5.5.1.6"/>
    </reaction>
</comment>
<dbReference type="InterPro" id="IPR016089">
    <property type="entry name" value="Chalcone_isomerase_bundle_sf"/>
</dbReference>
<dbReference type="SUPFAM" id="SSF54626">
    <property type="entry name" value="Chalcone isomerase"/>
    <property type="match status" value="1"/>
</dbReference>
<dbReference type="InterPro" id="IPR036298">
    <property type="entry name" value="Chalcone_isomerase_sf"/>
</dbReference>
<keyword evidence="3" id="KW-0413">Isomerase</keyword>
<keyword evidence="4" id="KW-0284">Flavonoid biosynthesis</keyword>
<keyword evidence="10" id="KW-1185">Reference proteome</keyword>
<dbReference type="PANTHER" id="PTHR28039:SF8">
    <property type="entry name" value="CHALCONE--FLAVANONE ISOMERASE 1-RELATED"/>
    <property type="match status" value="1"/>
</dbReference>
<dbReference type="AlphaFoldDB" id="A0AAV5I3D0"/>
<dbReference type="Pfam" id="PF02431">
    <property type="entry name" value="Chalcone"/>
    <property type="match status" value="1"/>
</dbReference>
<proteinExistence type="inferred from homology"/>
<dbReference type="EMBL" id="BPVZ01000005">
    <property type="protein sequence ID" value="GKU91825.1"/>
    <property type="molecule type" value="Genomic_DNA"/>
</dbReference>
<evidence type="ECO:0000256" key="5">
    <source>
        <dbReference type="ARBA" id="ARBA00025429"/>
    </source>
</evidence>
<dbReference type="PANTHER" id="PTHR28039">
    <property type="entry name" value="CHALCONE--FLAVONONE ISOMERASE 1-RELATED"/>
    <property type="match status" value="1"/>
</dbReference>
<dbReference type="Gene3D" id="3.50.70.10">
    <property type="match status" value="1"/>
</dbReference>
<evidence type="ECO:0000256" key="7">
    <source>
        <dbReference type="RuleBase" id="RU361158"/>
    </source>
</evidence>
<comment type="function">
    <text evidence="5">Catalyzes the intramolecular cyclization of bicyclic chalcones into tricyclic (S)-flavanones. Responsible for the isomerization of 4,2',4',6'-tetrahydroxychalcone (also termed chalcone) into naringenin.</text>
</comment>
<sequence length="118" mass="12512">MKNSVAILKSAGNYSDAEAKAVEKFIEVFKDENHPPGSLILFTVSPYGNGTLKIGFSEDGSIPEVVNAVIENKLLGEAVLESIIGEHGVSPAARKSLAERLPELFKDGEDKLTGNGNA</sequence>
<dbReference type="InterPro" id="IPR016088">
    <property type="entry name" value="Chalcone_isomerase_3-sand"/>
</dbReference>
<evidence type="ECO:0000256" key="3">
    <source>
        <dbReference type="ARBA" id="ARBA00023235"/>
    </source>
</evidence>
<dbReference type="GO" id="GO:0009813">
    <property type="term" value="P:flavonoid biosynthetic process"/>
    <property type="evidence" value="ECO:0007669"/>
    <property type="project" value="UniProtKB-KW"/>
</dbReference>
<evidence type="ECO:0000256" key="6">
    <source>
        <dbReference type="ARBA" id="ARBA00034056"/>
    </source>
</evidence>
<dbReference type="GO" id="GO:0045430">
    <property type="term" value="F:chalcone isomerase activity"/>
    <property type="evidence" value="ECO:0007669"/>
    <property type="project" value="UniProtKB-EC"/>
</dbReference>
<dbReference type="InterPro" id="IPR016087">
    <property type="entry name" value="Chalcone_isomerase"/>
</dbReference>
<gene>
    <name evidence="9" type="ORF">SLEP1_g5640</name>
</gene>
<comment type="similarity">
    <text evidence="2 7">Belongs to the chalcone isomerase family.</text>
</comment>
<feature type="domain" description="Chalcone isomerase" evidence="8">
    <location>
        <begin position="1"/>
        <end position="104"/>
    </location>
</feature>
<dbReference type="InterPro" id="IPR044164">
    <property type="entry name" value="CFI"/>
</dbReference>
<reference evidence="9 10" key="1">
    <citation type="journal article" date="2021" name="Commun. Biol.">
        <title>The genome of Shorea leprosula (Dipterocarpaceae) highlights the ecological relevance of drought in aseasonal tropical rainforests.</title>
        <authorList>
            <person name="Ng K.K.S."/>
            <person name="Kobayashi M.J."/>
            <person name="Fawcett J.A."/>
            <person name="Hatakeyama M."/>
            <person name="Paape T."/>
            <person name="Ng C.H."/>
            <person name="Ang C.C."/>
            <person name="Tnah L.H."/>
            <person name="Lee C.T."/>
            <person name="Nishiyama T."/>
            <person name="Sese J."/>
            <person name="O'Brien M.J."/>
            <person name="Copetti D."/>
            <person name="Mohd Noor M.I."/>
            <person name="Ong R.C."/>
            <person name="Putra M."/>
            <person name="Sireger I.Z."/>
            <person name="Indrioko S."/>
            <person name="Kosugi Y."/>
            <person name="Izuno A."/>
            <person name="Isagi Y."/>
            <person name="Lee S.L."/>
            <person name="Shimizu K.K."/>
        </authorList>
    </citation>
    <scope>NUCLEOTIDE SEQUENCE [LARGE SCALE GENOMIC DNA]</scope>
    <source>
        <strain evidence="9">214</strain>
    </source>
</reference>
<accession>A0AAV5I3D0</accession>
<dbReference type="Gene3D" id="1.10.890.20">
    <property type="match status" value="1"/>
</dbReference>